<feature type="compositionally biased region" description="Low complexity" evidence="1">
    <location>
        <begin position="566"/>
        <end position="589"/>
    </location>
</feature>
<feature type="compositionally biased region" description="Basic and acidic residues" evidence="1">
    <location>
        <begin position="396"/>
        <end position="406"/>
    </location>
</feature>
<keyword evidence="3" id="KW-1185">Reference proteome</keyword>
<feature type="compositionally biased region" description="Basic and acidic residues" evidence="1">
    <location>
        <begin position="1044"/>
        <end position="1066"/>
    </location>
</feature>
<feature type="compositionally biased region" description="Low complexity" evidence="1">
    <location>
        <begin position="383"/>
        <end position="395"/>
    </location>
</feature>
<feature type="region of interest" description="Disordered" evidence="1">
    <location>
        <begin position="915"/>
        <end position="934"/>
    </location>
</feature>
<feature type="region of interest" description="Disordered" evidence="1">
    <location>
        <begin position="685"/>
        <end position="719"/>
    </location>
</feature>
<feature type="compositionally biased region" description="Basic and acidic residues" evidence="1">
    <location>
        <begin position="335"/>
        <end position="346"/>
    </location>
</feature>
<evidence type="ECO:0000313" key="2">
    <source>
        <dbReference type="EMBL" id="PHJ14912.1"/>
    </source>
</evidence>
<feature type="compositionally biased region" description="Low complexity" evidence="1">
    <location>
        <begin position="915"/>
        <end position="928"/>
    </location>
</feature>
<gene>
    <name evidence="2" type="ORF">CSUI_011277</name>
</gene>
<feature type="compositionally biased region" description="Low complexity" evidence="1">
    <location>
        <begin position="948"/>
        <end position="957"/>
    </location>
</feature>
<feature type="region of interest" description="Disordered" evidence="1">
    <location>
        <begin position="49"/>
        <end position="71"/>
    </location>
</feature>
<feature type="region of interest" description="Disordered" evidence="1">
    <location>
        <begin position="156"/>
        <end position="199"/>
    </location>
</feature>
<feature type="compositionally biased region" description="Low complexity" evidence="1">
    <location>
        <begin position="94"/>
        <end position="114"/>
    </location>
</feature>
<reference evidence="2 3" key="1">
    <citation type="journal article" date="2017" name="Int. J. Parasitol.">
        <title>The genome of the protozoan parasite Cystoisospora suis and a reverse vaccinology approach to identify vaccine candidates.</title>
        <authorList>
            <person name="Palmieri N."/>
            <person name="Shrestha A."/>
            <person name="Ruttkowski B."/>
            <person name="Beck T."/>
            <person name="Vogl C."/>
            <person name="Tomley F."/>
            <person name="Blake D.P."/>
            <person name="Joachim A."/>
        </authorList>
    </citation>
    <scope>NUCLEOTIDE SEQUENCE [LARGE SCALE GENOMIC DNA]</scope>
    <source>
        <strain evidence="2 3">Wien I</strain>
    </source>
</reference>
<name>A0A2C6KED5_9APIC</name>
<feature type="non-terminal residue" evidence="2">
    <location>
        <position position="1165"/>
    </location>
</feature>
<feature type="compositionally biased region" description="Low complexity" evidence="1">
    <location>
        <begin position="58"/>
        <end position="68"/>
    </location>
</feature>
<feature type="compositionally biased region" description="Low complexity" evidence="1">
    <location>
        <begin position="238"/>
        <end position="251"/>
    </location>
</feature>
<proteinExistence type="predicted"/>
<feature type="compositionally biased region" description="Basic and acidic residues" evidence="1">
    <location>
        <begin position="1103"/>
        <end position="1128"/>
    </location>
</feature>
<sequence length="1165" mass="128624">MISTPNPTIATAAATTTTTTHPLPSSYASSRSVPSQSLFYPSWAAAVPPYPSEDREASSSSSASNCSSHRTDTQQSVCSTCFARTATGCSCHTSSYSGTTEGESGVCTSSSSSSDGGGGAVSRSSGKTTTSSSSAAFSFDQPDDFSTAFPLPPSPCFGKREDFPVPTSHTNATSTTSNEESSSLEESHHFSPVHQVVNSPSPLSAVPPICVHTQSPTASSPGGHLHYLPIHTTLAQHSQRQGDSSSSFSLSEESEGRSRDEKGTGILRRRDNDATERQREEMKNKTEDQYASRRSTSPIVQKSQGGGSSSSSCRSKSSRPLFLLGGSPLQKQRQKALEELSEEFQRRYSLHGKQLKGKEEEDHQYVSPSNQKKRLSVYFKETSSPSSSAVASSCETDTKTEAGEKKDEEEEEEKKNKKLNDDTKKEDDERSKSSSSLSSPFQVRHFIIKRPRQDRKERDDGPLQNRQEENPLTSLSSFSSSEKDGGCKNTRGEKEMSSTEHQPSPQEAKDGQTRPSPHHIEGEASEKKKKNEAVDKTRDENEEDQNPRASPTSFYNTAGPSSFFQRASSVSPSRSRSPERSSSSSLLRAATISTTERTYYSPTRNFSYSDQKNTGNEGRRQEMNEKTSLGYSSYTRPCIPSSSTSRSPYTTSSFQPYFSSVPSPTYYTYPSSTTCPTAHAPTLHHPLSSSSLPSSHSLRPSLYHPSSSSSSPRPSTSFVDRQLEDENEIDAPKVICTITRDANGVPIDLVKEEDGTLTQTTRVIYPLTHLSKSCVVGDATFTYTGQGRRLEDQDGKEKMMNNSFLTSQSIQGGGGVVEGQKDSSLLYFSPSARTSTLRGQSYDESCYLSPSMLMRQKEERHSSYTLSDQKFACFPSSVSYVPASSSFSYNEETKSYSNAIGWSASNPLSLQPLHSSSSFSSLHRSPPSEGDLHRRTIQTTSPHRQEMSSSSSSSSLSCWPPPLTQCVQKSEKGEEQLQREEEEDYKRYEREHGWKSVVEDADFYAGLNAFQRRRRGSSPSPAREGGGQIPRQLHRTVVFYGAGRGREEHRNHPYHLKERGKEERDSSTGGVFSVLQSFRQKVQHFWNHRPGAVAPSPSSSHPQRGEERGRERGMSEGRSEGLRYDRKQVNIARPPQDDDGDRHCESFWPNWYHVLPPPNAVTFKR</sequence>
<feature type="compositionally biased region" description="Low complexity" evidence="1">
    <location>
        <begin position="685"/>
        <end position="717"/>
    </location>
</feature>
<feature type="compositionally biased region" description="Low complexity" evidence="1">
    <location>
        <begin position="121"/>
        <end position="135"/>
    </location>
</feature>
<feature type="region of interest" description="Disordered" evidence="1">
    <location>
        <begin position="94"/>
        <end position="135"/>
    </location>
</feature>
<feature type="region of interest" description="Disordered" evidence="1">
    <location>
        <begin position="1012"/>
        <end position="1070"/>
    </location>
</feature>
<dbReference type="Proteomes" id="UP000221165">
    <property type="component" value="Unassembled WGS sequence"/>
</dbReference>
<feature type="compositionally biased region" description="Low complexity" evidence="1">
    <location>
        <begin position="309"/>
        <end position="319"/>
    </location>
</feature>
<dbReference type="EMBL" id="MIGC01010515">
    <property type="protein sequence ID" value="PHJ14912.1"/>
    <property type="molecule type" value="Genomic_DNA"/>
</dbReference>
<feature type="region of interest" description="Disordered" evidence="1">
    <location>
        <begin position="1089"/>
        <end position="1142"/>
    </location>
</feature>
<feature type="region of interest" description="Disordered" evidence="1">
    <location>
        <begin position="939"/>
        <end position="988"/>
    </location>
</feature>
<feature type="compositionally biased region" description="Basic and acidic residues" evidence="1">
    <location>
        <begin position="413"/>
        <end position="432"/>
    </location>
</feature>
<dbReference type="VEuPathDB" id="ToxoDB:CSUI_011277"/>
<feature type="compositionally biased region" description="Low complexity" evidence="1">
    <location>
        <begin position="641"/>
        <end position="652"/>
    </location>
</feature>
<feature type="region of interest" description="Disordered" evidence="1">
    <location>
        <begin position="1"/>
        <end position="33"/>
    </location>
</feature>
<feature type="compositionally biased region" description="Polar residues" evidence="1">
    <location>
        <begin position="547"/>
        <end position="565"/>
    </location>
</feature>
<evidence type="ECO:0000313" key="3">
    <source>
        <dbReference type="Proteomes" id="UP000221165"/>
    </source>
</evidence>
<feature type="compositionally biased region" description="Basic and acidic residues" evidence="1">
    <location>
        <begin position="454"/>
        <end position="469"/>
    </location>
</feature>
<feature type="compositionally biased region" description="Polar residues" evidence="1">
    <location>
        <begin position="591"/>
        <end position="616"/>
    </location>
</feature>
<feature type="compositionally biased region" description="Polar residues" evidence="1">
    <location>
        <begin position="626"/>
        <end position="635"/>
    </location>
</feature>
<protein>
    <submittedName>
        <fullName evidence="2">Uncharacterized protein</fullName>
    </submittedName>
</protein>
<evidence type="ECO:0000256" key="1">
    <source>
        <dbReference type="SAM" id="MobiDB-lite"/>
    </source>
</evidence>
<comment type="caution">
    <text evidence="2">The sequence shown here is derived from an EMBL/GenBank/DDBJ whole genome shotgun (WGS) entry which is preliminary data.</text>
</comment>
<dbReference type="RefSeq" id="XP_067916646.1">
    <property type="nucleotide sequence ID" value="XM_068071378.1"/>
</dbReference>
<feature type="region of interest" description="Disordered" evidence="1">
    <location>
        <begin position="235"/>
        <end position="652"/>
    </location>
</feature>
<feature type="compositionally biased region" description="Low complexity" evidence="1">
    <location>
        <begin position="8"/>
        <end position="33"/>
    </location>
</feature>
<feature type="compositionally biased region" description="Basic and acidic residues" evidence="1">
    <location>
        <begin position="481"/>
        <end position="498"/>
    </location>
</feature>
<dbReference type="GeneID" id="94434589"/>
<feature type="compositionally biased region" description="Basic and acidic residues" evidence="1">
    <location>
        <begin position="254"/>
        <end position="291"/>
    </location>
</feature>
<accession>A0A2C6KED5</accession>
<organism evidence="2 3">
    <name type="scientific">Cystoisospora suis</name>
    <dbReference type="NCBI Taxonomy" id="483139"/>
    <lineage>
        <taxon>Eukaryota</taxon>
        <taxon>Sar</taxon>
        <taxon>Alveolata</taxon>
        <taxon>Apicomplexa</taxon>
        <taxon>Conoidasida</taxon>
        <taxon>Coccidia</taxon>
        <taxon>Eucoccidiorida</taxon>
        <taxon>Eimeriorina</taxon>
        <taxon>Sarcocystidae</taxon>
        <taxon>Cystoisospora</taxon>
    </lineage>
</organism>
<feature type="compositionally biased region" description="Basic and acidic residues" evidence="1">
    <location>
        <begin position="969"/>
        <end position="988"/>
    </location>
</feature>
<feature type="compositionally biased region" description="Basic and acidic residues" evidence="1">
    <location>
        <begin position="507"/>
        <end position="539"/>
    </location>
</feature>
<feature type="compositionally biased region" description="Low complexity" evidence="1">
    <location>
        <begin position="167"/>
        <end position="181"/>
    </location>
</feature>
<dbReference type="AlphaFoldDB" id="A0A2C6KED5"/>